<dbReference type="Proteomes" id="UP000887579">
    <property type="component" value="Unplaced"/>
</dbReference>
<name>A0AC34GAL9_9BILA</name>
<evidence type="ECO:0000313" key="2">
    <source>
        <dbReference type="WBParaSite" id="ES5_v2.g26576.t1"/>
    </source>
</evidence>
<protein>
    <submittedName>
        <fullName evidence="2">C2H2-type domain-containing protein</fullName>
    </submittedName>
</protein>
<evidence type="ECO:0000313" key="1">
    <source>
        <dbReference type="Proteomes" id="UP000887579"/>
    </source>
</evidence>
<organism evidence="1 2">
    <name type="scientific">Panagrolaimus sp. ES5</name>
    <dbReference type="NCBI Taxonomy" id="591445"/>
    <lineage>
        <taxon>Eukaryota</taxon>
        <taxon>Metazoa</taxon>
        <taxon>Ecdysozoa</taxon>
        <taxon>Nematoda</taxon>
        <taxon>Chromadorea</taxon>
        <taxon>Rhabditida</taxon>
        <taxon>Tylenchina</taxon>
        <taxon>Panagrolaimomorpha</taxon>
        <taxon>Panagrolaimoidea</taxon>
        <taxon>Panagrolaimidae</taxon>
        <taxon>Panagrolaimus</taxon>
    </lineage>
</organism>
<dbReference type="WBParaSite" id="ES5_v2.g26576.t1">
    <property type="protein sequence ID" value="ES5_v2.g26576.t1"/>
    <property type="gene ID" value="ES5_v2.g26576"/>
</dbReference>
<accession>A0AC34GAL9</accession>
<reference evidence="2" key="1">
    <citation type="submission" date="2022-11" db="UniProtKB">
        <authorList>
            <consortium name="WormBaseParasite"/>
        </authorList>
    </citation>
    <scope>IDENTIFICATION</scope>
</reference>
<sequence length="313" mass="35998">MLVVAPPKQPITSLPGSSTATARRVVIVNSGDPNSYLRPRLLPGCSDEVESFPCRICNRVFLTDNGLLKHGEAEHPIHMRLINEDIQFITAEWKRRELHLAVKKNIRLPMLKSRKNFNVRPKSPGVYEVCHICESMVKLDTPDAFERHKQKHLTDGDTAAISHLHCSQCALTFMSQEAYSHHCRSHRKRTFICRYCGSRFPAFTELKRHKLEYHEYKPGYATQNSQRINNISTARRPFNNTNFRYPESSNVRASCDKCDLSFHKVELLIRHIMTVHQSTTFNAKIDVKGMPVYGILVKNGTINYQCCNILFED</sequence>
<proteinExistence type="predicted"/>